<feature type="domain" description="AAA+ ATPase" evidence="18">
    <location>
        <begin position="315"/>
        <end position="456"/>
    </location>
</feature>
<name>A0A3Q0KCW9_SCHMA</name>
<comment type="similarity">
    <text evidence="3">In the C-terminal section; belongs to the peptidase M41 family.</text>
</comment>
<dbReference type="GO" id="GO:0005745">
    <property type="term" value="C:m-AAA complex"/>
    <property type="evidence" value="ECO:0007669"/>
    <property type="project" value="TreeGrafter"/>
</dbReference>
<reference evidence="19" key="1">
    <citation type="journal article" date="2012" name="PLoS Negl. Trop. Dis.">
        <title>A systematically improved high quality genome and transcriptome of the human blood fluke Schistosoma mansoni.</title>
        <authorList>
            <person name="Protasio A.V."/>
            <person name="Tsai I.J."/>
            <person name="Babbage A."/>
            <person name="Nichol S."/>
            <person name="Hunt M."/>
            <person name="Aslett M.A."/>
            <person name="De Silva N."/>
            <person name="Velarde G.S."/>
            <person name="Anderson T.J."/>
            <person name="Clark R.C."/>
            <person name="Davidson C."/>
            <person name="Dillon G.P."/>
            <person name="Holroyd N.E."/>
            <person name="LoVerde P.T."/>
            <person name="Lloyd C."/>
            <person name="McQuillan J."/>
            <person name="Oliveira G."/>
            <person name="Otto T.D."/>
            <person name="Parker-Manuel S.J."/>
            <person name="Quail M.A."/>
            <person name="Wilson R.A."/>
            <person name="Zerlotini A."/>
            <person name="Dunne D.W."/>
            <person name="Berriman M."/>
        </authorList>
    </citation>
    <scope>NUCLEOTIDE SEQUENCE [LARGE SCALE GENOMIC DNA]</scope>
    <source>
        <strain evidence="19">Puerto Rican</strain>
    </source>
</reference>
<keyword evidence="10" id="KW-0862">Zinc</keyword>
<evidence type="ECO:0000256" key="15">
    <source>
        <dbReference type="ARBA" id="ARBA00023136"/>
    </source>
</evidence>
<dbReference type="Pfam" id="PF00004">
    <property type="entry name" value="AAA"/>
    <property type="match status" value="1"/>
</dbReference>
<dbReference type="CDD" id="cd19501">
    <property type="entry name" value="RecA-like_FtsH"/>
    <property type="match status" value="1"/>
</dbReference>
<dbReference type="GO" id="GO:0034982">
    <property type="term" value="P:mitochondrial protein processing"/>
    <property type="evidence" value="ECO:0007669"/>
    <property type="project" value="TreeGrafter"/>
</dbReference>
<evidence type="ECO:0000256" key="10">
    <source>
        <dbReference type="ARBA" id="ARBA00022833"/>
    </source>
</evidence>
<dbReference type="GO" id="GO:0005524">
    <property type="term" value="F:ATP binding"/>
    <property type="evidence" value="ECO:0007669"/>
    <property type="project" value="UniProtKB-KW"/>
</dbReference>
<dbReference type="Gene3D" id="1.20.58.760">
    <property type="entry name" value="Peptidase M41"/>
    <property type="match status" value="1"/>
</dbReference>
<feature type="region of interest" description="Disordered" evidence="16">
    <location>
        <begin position="231"/>
        <end position="252"/>
    </location>
</feature>
<evidence type="ECO:0000313" key="19">
    <source>
        <dbReference type="Proteomes" id="UP000008854"/>
    </source>
</evidence>
<dbReference type="SUPFAM" id="SSF52540">
    <property type="entry name" value="P-loop containing nucleoside triphosphate hydrolases"/>
    <property type="match status" value="1"/>
</dbReference>
<proteinExistence type="inferred from homology"/>
<feature type="compositionally biased region" description="Basic and acidic residues" evidence="16">
    <location>
        <begin position="231"/>
        <end position="240"/>
    </location>
</feature>
<dbReference type="Gene3D" id="3.40.50.300">
    <property type="entry name" value="P-loop containing nucleotide triphosphate hydrolases"/>
    <property type="match status" value="1"/>
</dbReference>
<feature type="compositionally biased region" description="Polar residues" evidence="16">
    <location>
        <begin position="241"/>
        <end position="252"/>
    </location>
</feature>
<evidence type="ECO:0000256" key="1">
    <source>
        <dbReference type="ARBA" id="ARBA00001947"/>
    </source>
</evidence>
<dbReference type="PANTHER" id="PTHR43655">
    <property type="entry name" value="ATP-DEPENDENT PROTEASE"/>
    <property type="match status" value="1"/>
</dbReference>
<evidence type="ECO:0000256" key="9">
    <source>
        <dbReference type="ARBA" id="ARBA00022801"/>
    </source>
</evidence>
<comment type="cofactor">
    <cofactor evidence="1">
        <name>Zn(2+)</name>
        <dbReference type="ChEBI" id="CHEBI:29105"/>
    </cofactor>
</comment>
<evidence type="ECO:0000256" key="14">
    <source>
        <dbReference type="ARBA" id="ARBA00023049"/>
    </source>
</evidence>
<keyword evidence="6 17" id="KW-0812">Transmembrane</keyword>
<dbReference type="Pfam" id="PF17862">
    <property type="entry name" value="AAA_lid_3"/>
    <property type="match status" value="1"/>
</dbReference>
<dbReference type="GO" id="GO:0004222">
    <property type="term" value="F:metalloendopeptidase activity"/>
    <property type="evidence" value="ECO:0007669"/>
    <property type="project" value="InterPro"/>
</dbReference>
<dbReference type="STRING" id="6183.A0A3Q0KCW9"/>
<dbReference type="SUPFAM" id="SSF140990">
    <property type="entry name" value="FtsH protease domain-like"/>
    <property type="match status" value="1"/>
</dbReference>
<evidence type="ECO:0000256" key="17">
    <source>
        <dbReference type="SAM" id="Phobius"/>
    </source>
</evidence>
<evidence type="ECO:0000256" key="3">
    <source>
        <dbReference type="ARBA" id="ARBA00010044"/>
    </source>
</evidence>
<keyword evidence="8" id="KW-0547">Nucleotide-binding</keyword>
<keyword evidence="5" id="KW-0645">Protease</keyword>
<keyword evidence="14" id="KW-0482">Metalloprotease</keyword>
<dbReference type="Gene3D" id="3.40.1690.20">
    <property type="match status" value="1"/>
</dbReference>
<dbReference type="InterPro" id="IPR000642">
    <property type="entry name" value="Peptidase_M41"/>
</dbReference>
<dbReference type="InterPro" id="IPR003593">
    <property type="entry name" value="AAA+_ATPase"/>
</dbReference>
<evidence type="ECO:0000259" key="18">
    <source>
        <dbReference type="SMART" id="SM00382"/>
    </source>
</evidence>
<dbReference type="Proteomes" id="UP000008854">
    <property type="component" value="Unassembled WGS sequence"/>
</dbReference>
<dbReference type="InterPro" id="IPR003959">
    <property type="entry name" value="ATPase_AAA_core"/>
</dbReference>
<evidence type="ECO:0000256" key="12">
    <source>
        <dbReference type="ARBA" id="ARBA00022946"/>
    </source>
</evidence>
<dbReference type="InterPro" id="IPR003960">
    <property type="entry name" value="ATPase_AAA_CS"/>
</dbReference>
<reference evidence="20" key="2">
    <citation type="submission" date="2018-12" db="UniProtKB">
        <authorList>
            <consortium name="WormBaseParasite"/>
        </authorList>
    </citation>
    <scope>IDENTIFICATION</scope>
    <source>
        <strain evidence="20">Puerto Rican</strain>
    </source>
</reference>
<dbReference type="InParanoid" id="A0A3Q0KCW9"/>
<dbReference type="InterPro" id="IPR027417">
    <property type="entry name" value="P-loop_NTPase"/>
</dbReference>
<dbReference type="InterPro" id="IPR041569">
    <property type="entry name" value="AAA_lid_3"/>
</dbReference>
<keyword evidence="12" id="KW-0809">Transit peptide</keyword>
<keyword evidence="13 17" id="KW-1133">Transmembrane helix</keyword>
<evidence type="ECO:0000256" key="7">
    <source>
        <dbReference type="ARBA" id="ARBA00022723"/>
    </source>
</evidence>
<dbReference type="InterPro" id="IPR050928">
    <property type="entry name" value="ATP-dep_Zn_Metalloprotease"/>
</dbReference>
<accession>A0A3Q0KCW9</accession>
<evidence type="ECO:0000256" key="5">
    <source>
        <dbReference type="ARBA" id="ARBA00022670"/>
    </source>
</evidence>
<dbReference type="AlphaFoldDB" id="A0A3Q0KCW9"/>
<sequence>MSQLLRLGILRHLTGASSRRICHCTFPIINHKGHYSSRLFKSTSKWNWGSSTKANYSSDRWSGDRSQNDPDNIDIFALAAGGASFALLLIAWWLITNVPHIPQVTFKIFVSMLEKGEVQRIQITSSGDVFILTYQHGQLPLILKDSITVNEFLKNLQSLEDTWGIEEHDRIPVQMSDLPLNTFAQRWNSKLCAGLLLISCGLFAFSMRRMFSQKINLGKAANSGILGKSTDIPRYHDNSKPPKTSGSSFDSENNRFSFRPPFHWDPVTGITTIRPTTSTVKFKDVAGLHACKQEVMEFVSYLKNPQKYQALGAKLPKGALLLGPPGTGKTLLVKALANEAEVPFFSMAGPQFVEVVGGLGALRLRQLFSAARSHSPAIIFIDELDSVGRRRNSEPRDGEGVSELDQTLNQLLVEMDGMDTTEGVIVFGATNRADLLDQALLRAGRFDRHIFIDLPNLAERKEIFAVYIAQYQLAPDVVQNELVERLSAWCPGMSGADIARLCNEAALSAARRDDEVVGVTKADFEAAFERILAGAAKRSNPLTVAERHMSAVHESGRALVAWLLSNSGILPVKISIIPRTVSGPDTVGDLGFTQLISEEKYLLNADDLADRMSVLLGGRAAEHVVYNAISDVSEKHLREANKLAKKQVRQFGMSKSIGNLSFDEESSSGPFSVKPFCQKTEAIMEIEANQLVTSAFSRSVKMLEENKDNLLALIDALVKNEVLSYDDLKKLLGDNQRPTKIRPRL</sequence>
<dbReference type="GO" id="GO:0016887">
    <property type="term" value="F:ATP hydrolysis activity"/>
    <property type="evidence" value="ECO:0007669"/>
    <property type="project" value="InterPro"/>
</dbReference>
<feature type="transmembrane region" description="Helical" evidence="17">
    <location>
        <begin position="75"/>
        <end position="95"/>
    </location>
</feature>
<comment type="similarity">
    <text evidence="4">In the N-terminal section; belongs to the AAA ATPase family.</text>
</comment>
<evidence type="ECO:0000256" key="16">
    <source>
        <dbReference type="SAM" id="MobiDB-lite"/>
    </source>
</evidence>
<keyword evidence="7" id="KW-0479">Metal-binding</keyword>
<evidence type="ECO:0000256" key="13">
    <source>
        <dbReference type="ARBA" id="ARBA00022989"/>
    </source>
</evidence>
<keyword evidence="9" id="KW-0378">Hydrolase</keyword>
<evidence type="ECO:0000256" key="8">
    <source>
        <dbReference type="ARBA" id="ARBA00022741"/>
    </source>
</evidence>
<evidence type="ECO:0000256" key="2">
    <source>
        <dbReference type="ARBA" id="ARBA00004141"/>
    </source>
</evidence>
<feature type="transmembrane region" description="Helical" evidence="17">
    <location>
        <begin position="187"/>
        <end position="205"/>
    </location>
</feature>
<comment type="subcellular location">
    <subcellularLocation>
        <location evidence="2">Membrane</location>
        <topology evidence="2">Multi-pass membrane protein</topology>
    </subcellularLocation>
</comment>
<dbReference type="PANTHER" id="PTHR43655:SF8">
    <property type="entry name" value="PARAPLEGIN"/>
    <property type="match status" value="1"/>
</dbReference>
<dbReference type="InterPro" id="IPR037219">
    <property type="entry name" value="Peptidase_M41-like"/>
</dbReference>
<keyword evidence="15 17" id="KW-0472">Membrane</keyword>
<keyword evidence="11" id="KW-0067">ATP-binding</keyword>
<dbReference type="GO" id="GO:0004176">
    <property type="term" value="F:ATP-dependent peptidase activity"/>
    <property type="evidence" value="ECO:0007669"/>
    <property type="project" value="InterPro"/>
</dbReference>
<dbReference type="FunFam" id="3.40.50.300:FF:000277">
    <property type="entry name" value="ATP-dependent zinc metalloprotease FtsH"/>
    <property type="match status" value="1"/>
</dbReference>
<dbReference type="Pfam" id="PF01434">
    <property type="entry name" value="Peptidase_M41"/>
    <property type="match status" value="1"/>
</dbReference>
<evidence type="ECO:0000256" key="4">
    <source>
        <dbReference type="ARBA" id="ARBA00010550"/>
    </source>
</evidence>
<protein>
    <submittedName>
        <fullName evidence="20">Paraplegin (M41 family)</fullName>
    </submittedName>
</protein>
<dbReference type="ExpressionAtlas" id="A0A3Q0KCW9">
    <property type="expression patterns" value="differential"/>
</dbReference>
<keyword evidence="19" id="KW-1185">Reference proteome</keyword>
<evidence type="ECO:0000313" key="20">
    <source>
        <dbReference type="WBParaSite" id="Smp_018620.1"/>
    </source>
</evidence>
<dbReference type="WBParaSite" id="Smp_018620.1">
    <property type="protein sequence ID" value="Smp_018620.1"/>
    <property type="gene ID" value="Smp_018620"/>
</dbReference>
<dbReference type="PROSITE" id="PS00674">
    <property type="entry name" value="AAA"/>
    <property type="match status" value="1"/>
</dbReference>
<organism evidence="19 20">
    <name type="scientific">Schistosoma mansoni</name>
    <name type="common">Blood fluke</name>
    <dbReference type="NCBI Taxonomy" id="6183"/>
    <lineage>
        <taxon>Eukaryota</taxon>
        <taxon>Metazoa</taxon>
        <taxon>Spiralia</taxon>
        <taxon>Lophotrochozoa</taxon>
        <taxon>Platyhelminthes</taxon>
        <taxon>Trematoda</taxon>
        <taxon>Digenea</taxon>
        <taxon>Strigeidida</taxon>
        <taxon>Schistosomatoidea</taxon>
        <taxon>Schistosomatidae</taxon>
        <taxon>Schistosoma</taxon>
    </lineage>
</organism>
<dbReference type="SMART" id="SM00382">
    <property type="entry name" value="AAA"/>
    <property type="match status" value="1"/>
</dbReference>
<dbReference type="Gene3D" id="1.10.8.60">
    <property type="match status" value="1"/>
</dbReference>
<evidence type="ECO:0000256" key="6">
    <source>
        <dbReference type="ARBA" id="ARBA00022692"/>
    </source>
</evidence>
<evidence type="ECO:0000256" key="11">
    <source>
        <dbReference type="ARBA" id="ARBA00022840"/>
    </source>
</evidence>
<dbReference type="GO" id="GO:0046872">
    <property type="term" value="F:metal ion binding"/>
    <property type="evidence" value="ECO:0007669"/>
    <property type="project" value="UniProtKB-KW"/>
</dbReference>